<keyword evidence="2" id="KW-1185">Reference proteome</keyword>
<evidence type="ECO:0000313" key="2">
    <source>
        <dbReference type="Proteomes" id="UP001162480"/>
    </source>
</evidence>
<proteinExistence type="predicted"/>
<reference evidence="1" key="1">
    <citation type="submission" date="2023-08" db="EMBL/GenBank/DDBJ databases">
        <authorList>
            <person name="Alioto T."/>
            <person name="Alioto T."/>
            <person name="Gomez Garrido J."/>
        </authorList>
    </citation>
    <scope>NUCLEOTIDE SEQUENCE</scope>
</reference>
<gene>
    <name evidence="1" type="ORF">OCTVUL_1B026696</name>
</gene>
<protein>
    <submittedName>
        <fullName evidence="1">Uncharacterized protein</fullName>
    </submittedName>
</protein>
<accession>A0AA36EZ95</accession>
<evidence type="ECO:0000313" key="1">
    <source>
        <dbReference type="EMBL" id="CAI9718744.1"/>
    </source>
</evidence>
<dbReference type="Proteomes" id="UP001162480">
    <property type="component" value="Chromosome 2"/>
</dbReference>
<name>A0AA36EZ95_OCTVU</name>
<dbReference type="EMBL" id="OX597815">
    <property type="protein sequence ID" value="CAI9718744.1"/>
    <property type="molecule type" value="Genomic_DNA"/>
</dbReference>
<sequence length="72" mass="8081">MSRYYCYICTSINITSILLIANIECRSSKLISDIVRSCNRQRLGEKDGGKKGNYNKCGQSKESLTCPANRDV</sequence>
<dbReference type="AlphaFoldDB" id="A0AA36EZ95"/>
<organism evidence="1 2">
    <name type="scientific">Octopus vulgaris</name>
    <name type="common">Common octopus</name>
    <dbReference type="NCBI Taxonomy" id="6645"/>
    <lineage>
        <taxon>Eukaryota</taxon>
        <taxon>Metazoa</taxon>
        <taxon>Spiralia</taxon>
        <taxon>Lophotrochozoa</taxon>
        <taxon>Mollusca</taxon>
        <taxon>Cephalopoda</taxon>
        <taxon>Coleoidea</taxon>
        <taxon>Octopodiformes</taxon>
        <taxon>Octopoda</taxon>
        <taxon>Incirrata</taxon>
        <taxon>Octopodidae</taxon>
        <taxon>Octopus</taxon>
    </lineage>
</organism>